<sequence length="46" mass="5581">MHLYHIFLLTEDKKTRHLISELRVYEPLYISEDWDVHLGNLLLQTS</sequence>
<dbReference type="EMBL" id="GGEC01070845">
    <property type="protein sequence ID" value="MBX51329.1"/>
    <property type="molecule type" value="Transcribed_RNA"/>
</dbReference>
<dbReference type="AlphaFoldDB" id="A0A2P2P9E9"/>
<evidence type="ECO:0000313" key="1">
    <source>
        <dbReference type="EMBL" id="MBX51329.1"/>
    </source>
</evidence>
<name>A0A2P2P9E9_RHIMU</name>
<protein>
    <submittedName>
        <fullName evidence="1">Uncharacterized protein</fullName>
    </submittedName>
</protein>
<accession>A0A2P2P9E9</accession>
<proteinExistence type="predicted"/>
<organism evidence="1">
    <name type="scientific">Rhizophora mucronata</name>
    <name type="common">Asiatic mangrove</name>
    <dbReference type="NCBI Taxonomy" id="61149"/>
    <lineage>
        <taxon>Eukaryota</taxon>
        <taxon>Viridiplantae</taxon>
        <taxon>Streptophyta</taxon>
        <taxon>Embryophyta</taxon>
        <taxon>Tracheophyta</taxon>
        <taxon>Spermatophyta</taxon>
        <taxon>Magnoliopsida</taxon>
        <taxon>eudicotyledons</taxon>
        <taxon>Gunneridae</taxon>
        <taxon>Pentapetalae</taxon>
        <taxon>rosids</taxon>
        <taxon>fabids</taxon>
        <taxon>Malpighiales</taxon>
        <taxon>Rhizophoraceae</taxon>
        <taxon>Rhizophora</taxon>
    </lineage>
</organism>
<reference evidence="1" key="1">
    <citation type="submission" date="2018-02" db="EMBL/GenBank/DDBJ databases">
        <title>Rhizophora mucronata_Transcriptome.</title>
        <authorList>
            <person name="Meera S.P."/>
            <person name="Sreeshan A."/>
            <person name="Augustine A."/>
        </authorList>
    </citation>
    <scope>NUCLEOTIDE SEQUENCE</scope>
    <source>
        <tissue evidence="1">Leaf</tissue>
    </source>
</reference>